<dbReference type="VEuPathDB" id="TrichDB:TVAG_044970"/>
<feature type="chain" id="PRO_5013356709" description="N-acetylneuraminate lyase" evidence="15">
    <location>
        <begin position="16"/>
        <end position="318"/>
    </location>
</feature>
<dbReference type="Gene3D" id="3.20.20.70">
    <property type="entry name" value="Aldolase class I"/>
    <property type="match status" value="1"/>
</dbReference>
<keyword evidence="17" id="KW-1185">Reference proteome</keyword>
<evidence type="ECO:0000256" key="1">
    <source>
        <dbReference type="ARBA" id="ARBA00004496"/>
    </source>
</evidence>
<comment type="similarity">
    <text evidence="3">Belongs to the DapA family. NanA subfamily.</text>
</comment>
<evidence type="ECO:0000256" key="11">
    <source>
        <dbReference type="ARBA" id="ARBA00044906"/>
    </source>
</evidence>
<dbReference type="PANTHER" id="PTHR42849">
    <property type="entry name" value="N-ACETYLNEURAMINATE LYASE"/>
    <property type="match status" value="1"/>
</dbReference>
<dbReference type="OrthoDB" id="191315at2759"/>
<dbReference type="EMBL" id="DS113326">
    <property type="protein sequence ID" value="EAY11073.1"/>
    <property type="molecule type" value="Genomic_DNA"/>
</dbReference>
<dbReference type="InterPro" id="IPR005264">
    <property type="entry name" value="NanA"/>
</dbReference>
<dbReference type="AlphaFoldDB" id="A2E8E5"/>
<evidence type="ECO:0000313" key="17">
    <source>
        <dbReference type="Proteomes" id="UP000001542"/>
    </source>
</evidence>
<dbReference type="InterPro" id="IPR002220">
    <property type="entry name" value="DapA-like"/>
</dbReference>
<evidence type="ECO:0000256" key="15">
    <source>
        <dbReference type="SAM" id="SignalP"/>
    </source>
</evidence>
<protein>
    <recommendedName>
        <fullName evidence="10">N-acetylneuraminate lyase</fullName>
        <ecNumber evidence="5">4.1.3.3</ecNumber>
    </recommendedName>
</protein>
<dbReference type="GO" id="GO:0008747">
    <property type="term" value="F:N-acetylneuraminate lyase activity"/>
    <property type="evidence" value="ECO:0000318"/>
    <property type="project" value="GO_Central"/>
</dbReference>
<evidence type="ECO:0000313" key="16">
    <source>
        <dbReference type="EMBL" id="EAY11073.1"/>
    </source>
</evidence>
<dbReference type="HAMAP" id="MF_01237">
    <property type="entry name" value="N_acetylneuram_lyase"/>
    <property type="match status" value="1"/>
</dbReference>
<evidence type="ECO:0000256" key="8">
    <source>
        <dbReference type="ARBA" id="ARBA00023270"/>
    </source>
</evidence>
<feature type="binding site" evidence="14">
    <location>
        <position position="230"/>
    </location>
    <ligand>
        <name>pyruvate</name>
        <dbReference type="ChEBI" id="CHEBI:15361"/>
    </ligand>
</feature>
<evidence type="ECO:0000256" key="4">
    <source>
        <dbReference type="ARBA" id="ARBA00011881"/>
    </source>
</evidence>
<keyword evidence="9" id="KW-0119">Carbohydrate metabolism</keyword>
<dbReference type="SMART" id="SM01130">
    <property type="entry name" value="DHDPS"/>
    <property type="match status" value="1"/>
</dbReference>
<dbReference type="InParanoid" id="A2E8E5"/>
<dbReference type="InterPro" id="IPR020624">
    <property type="entry name" value="Schiff_base-form_aldolases_CS"/>
</dbReference>
<comment type="catalytic activity">
    <reaction evidence="11">
        <text>aceneuramate = aldehydo-N-acetyl-D-mannosamine + pyruvate</text>
        <dbReference type="Rhea" id="RHEA:23296"/>
        <dbReference type="ChEBI" id="CHEBI:15361"/>
        <dbReference type="ChEBI" id="CHEBI:17122"/>
        <dbReference type="ChEBI" id="CHEBI:173083"/>
        <dbReference type="EC" id="4.1.3.3"/>
    </reaction>
</comment>
<evidence type="ECO:0000256" key="10">
    <source>
        <dbReference type="ARBA" id="ARBA00039936"/>
    </source>
</evidence>
<dbReference type="InterPro" id="IPR020625">
    <property type="entry name" value="Schiff_base-form_aldolases_AS"/>
</dbReference>
<dbReference type="CDD" id="cd00954">
    <property type="entry name" value="NAL"/>
    <property type="match status" value="1"/>
</dbReference>
<dbReference type="PIRSF" id="PIRSF001365">
    <property type="entry name" value="DHDPS"/>
    <property type="match status" value="1"/>
</dbReference>
<gene>
    <name evidence="16" type="ORF">TVAG_044970</name>
</gene>
<feature type="active site" description="Schiff-base intermediate with substrate" evidence="13">
    <location>
        <position position="189"/>
    </location>
</feature>
<dbReference type="Proteomes" id="UP000001542">
    <property type="component" value="Unassembled WGS sequence"/>
</dbReference>
<dbReference type="SUPFAM" id="SSF51569">
    <property type="entry name" value="Aldolase"/>
    <property type="match status" value="1"/>
</dbReference>
<dbReference type="PRINTS" id="PR00146">
    <property type="entry name" value="DHPICSNTHASE"/>
</dbReference>
<dbReference type="InterPro" id="IPR013785">
    <property type="entry name" value="Aldolase_TIM"/>
</dbReference>
<dbReference type="PROSITE" id="PS00665">
    <property type="entry name" value="DHDPS_1"/>
    <property type="match status" value="1"/>
</dbReference>
<reference evidence="16" key="1">
    <citation type="submission" date="2006-10" db="EMBL/GenBank/DDBJ databases">
        <authorList>
            <person name="Amadeo P."/>
            <person name="Zhao Q."/>
            <person name="Wortman J."/>
            <person name="Fraser-Liggett C."/>
            <person name="Carlton J."/>
        </authorList>
    </citation>
    <scope>NUCLEOTIDE SEQUENCE</scope>
    <source>
        <strain evidence="16">G3</strain>
    </source>
</reference>
<feature type="active site" description="Schiff-base intermediate with substrate" evidence="13">
    <location>
        <position position="161"/>
    </location>
</feature>
<reference evidence="16" key="2">
    <citation type="journal article" date="2007" name="Science">
        <title>Draft genome sequence of the sexually transmitted pathogen Trichomonas vaginalis.</title>
        <authorList>
            <person name="Carlton J.M."/>
            <person name="Hirt R.P."/>
            <person name="Silva J.C."/>
            <person name="Delcher A.L."/>
            <person name="Schatz M."/>
            <person name="Zhao Q."/>
            <person name="Wortman J.R."/>
            <person name="Bidwell S.L."/>
            <person name="Alsmark U.C.M."/>
            <person name="Besteiro S."/>
            <person name="Sicheritz-Ponten T."/>
            <person name="Noel C.J."/>
            <person name="Dacks J.B."/>
            <person name="Foster P.G."/>
            <person name="Simillion C."/>
            <person name="Van de Peer Y."/>
            <person name="Miranda-Saavedra D."/>
            <person name="Barton G.J."/>
            <person name="Westrop G.D."/>
            <person name="Mueller S."/>
            <person name="Dessi D."/>
            <person name="Fiori P.L."/>
            <person name="Ren Q."/>
            <person name="Paulsen I."/>
            <person name="Zhang H."/>
            <person name="Bastida-Corcuera F.D."/>
            <person name="Simoes-Barbosa A."/>
            <person name="Brown M.T."/>
            <person name="Hayes R.D."/>
            <person name="Mukherjee M."/>
            <person name="Okumura C.Y."/>
            <person name="Schneider R."/>
            <person name="Smith A.J."/>
            <person name="Vanacova S."/>
            <person name="Villalvazo M."/>
            <person name="Haas B.J."/>
            <person name="Pertea M."/>
            <person name="Feldblyum T.V."/>
            <person name="Utterback T.R."/>
            <person name="Shu C.L."/>
            <person name="Osoegawa K."/>
            <person name="de Jong P.J."/>
            <person name="Hrdy I."/>
            <person name="Horvathova L."/>
            <person name="Zubacova Z."/>
            <person name="Dolezal P."/>
            <person name="Malik S.B."/>
            <person name="Logsdon J.M. Jr."/>
            <person name="Henze K."/>
            <person name="Gupta A."/>
            <person name="Wang C.C."/>
            <person name="Dunne R.L."/>
            <person name="Upcroft J.A."/>
            <person name="Upcroft P."/>
            <person name="White O."/>
            <person name="Salzberg S.L."/>
            <person name="Tang P."/>
            <person name="Chiu C.-H."/>
            <person name="Lee Y.-S."/>
            <person name="Embley T.M."/>
            <person name="Coombs G.H."/>
            <person name="Mottram J.C."/>
            <person name="Tachezy J."/>
            <person name="Fraser-Liggett C.M."/>
            <person name="Johnson P.J."/>
        </authorList>
    </citation>
    <scope>NUCLEOTIDE SEQUENCE [LARGE SCALE GENOMIC DNA]</scope>
    <source>
        <strain evidence="16">G3</strain>
    </source>
</reference>
<dbReference type="RefSeq" id="XP_001323296.1">
    <property type="nucleotide sequence ID" value="XM_001323261.1"/>
</dbReference>
<dbReference type="GO" id="GO:0005829">
    <property type="term" value="C:cytosol"/>
    <property type="evidence" value="ECO:0000318"/>
    <property type="project" value="GO_Central"/>
</dbReference>
<dbReference type="STRING" id="5722.A2E8E5"/>
<accession>A2E8E5</accession>
<keyword evidence="15" id="KW-0732">Signal</keyword>
<dbReference type="NCBIfam" id="TIGR00683">
    <property type="entry name" value="nanA"/>
    <property type="match status" value="1"/>
</dbReference>
<keyword evidence="7 12" id="KW-0456">Lyase</keyword>
<evidence type="ECO:0000256" key="5">
    <source>
        <dbReference type="ARBA" id="ARBA00012911"/>
    </source>
</evidence>
<dbReference type="GO" id="GO:0019262">
    <property type="term" value="P:N-acetylneuraminate catabolic process"/>
    <property type="evidence" value="ECO:0000318"/>
    <property type="project" value="GO_Central"/>
</dbReference>
<sequence length="318" mass="35057">MFVFLAISMAKSAAAEATTGPKGKSAKSLKGLFSALLVSFNEDGTINEKGLREIVRYNIDKMKIDGLYVGGSTGENFELSTEEKKQIFRIAKDEAKDQVALIAQVGSINIHESIELGKYATELGYNCLSAVTPFYYKFTFPEIKNYYNTIVNATGMNMIVYSIPALTGVSMTADQFGELFENPKIIGVKFTAGDFYLLERVKRAYPDHLIWAGFDEMMLPACSLGIDGAIGSTFNVNAKRARQIFELSKAGKYDEALEVQHVTNDLIAGILSNGLYLTIKELMRLDGVDAGYCREPMTKALTPAQVAFAKQLKEKYLS</sequence>
<dbReference type="PANTHER" id="PTHR42849:SF1">
    <property type="entry name" value="N-ACETYLNEURAMINATE LYASE"/>
    <property type="match status" value="1"/>
</dbReference>
<evidence type="ECO:0000256" key="12">
    <source>
        <dbReference type="PIRNR" id="PIRNR001365"/>
    </source>
</evidence>
<dbReference type="PROSITE" id="PS00666">
    <property type="entry name" value="DHDPS_2"/>
    <property type="match status" value="1"/>
</dbReference>
<organism evidence="16 17">
    <name type="scientific">Trichomonas vaginalis (strain ATCC PRA-98 / G3)</name>
    <dbReference type="NCBI Taxonomy" id="412133"/>
    <lineage>
        <taxon>Eukaryota</taxon>
        <taxon>Metamonada</taxon>
        <taxon>Parabasalia</taxon>
        <taxon>Trichomonadida</taxon>
        <taxon>Trichomonadidae</taxon>
        <taxon>Trichomonas</taxon>
    </lineage>
</organism>
<dbReference type="SMR" id="A2E8E5"/>
<evidence type="ECO:0000256" key="6">
    <source>
        <dbReference type="ARBA" id="ARBA00022490"/>
    </source>
</evidence>
<dbReference type="EC" id="4.1.3.3" evidence="5"/>
<name>A2E8E5_TRIV3</name>
<dbReference type="NCBIfam" id="NF003164">
    <property type="entry name" value="PRK04147.1"/>
    <property type="match status" value="1"/>
</dbReference>
<evidence type="ECO:0000256" key="9">
    <source>
        <dbReference type="ARBA" id="ARBA00023277"/>
    </source>
</evidence>
<evidence type="ECO:0000256" key="3">
    <source>
        <dbReference type="ARBA" id="ARBA00006324"/>
    </source>
</evidence>
<dbReference type="OMA" id="YWNAISA"/>
<evidence type="ECO:0000256" key="2">
    <source>
        <dbReference type="ARBA" id="ARBA00004878"/>
    </source>
</evidence>
<dbReference type="FunFam" id="3.20.20.70:FF:000039">
    <property type="entry name" value="N-acetylneuraminate lyase"/>
    <property type="match status" value="1"/>
</dbReference>
<comment type="pathway">
    <text evidence="2">Amino-sugar metabolism; N-acetylneuraminate degradation.</text>
</comment>
<dbReference type="Pfam" id="PF00701">
    <property type="entry name" value="DHDPS"/>
    <property type="match status" value="1"/>
</dbReference>
<comment type="subunit">
    <text evidence="4">Homotetramer.</text>
</comment>
<dbReference type="VEuPathDB" id="TrichDB:TVAGG3_0550830"/>
<feature type="binding site" evidence="14">
    <location>
        <position position="73"/>
    </location>
    <ligand>
        <name>pyruvate</name>
        <dbReference type="ChEBI" id="CHEBI:15361"/>
    </ligand>
</feature>
<keyword evidence="8" id="KW-0704">Schiff base</keyword>
<dbReference type="GO" id="GO:0005975">
    <property type="term" value="P:carbohydrate metabolic process"/>
    <property type="evidence" value="ECO:0007669"/>
    <property type="project" value="InterPro"/>
</dbReference>
<comment type="subcellular location">
    <subcellularLocation>
        <location evidence="1">Cytoplasm</location>
    </subcellularLocation>
</comment>
<evidence type="ECO:0000256" key="7">
    <source>
        <dbReference type="ARBA" id="ARBA00023239"/>
    </source>
</evidence>
<keyword evidence="6" id="KW-0963">Cytoplasm</keyword>
<evidence type="ECO:0000256" key="13">
    <source>
        <dbReference type="PIRSR" id="PIRSR001365-1"/>
    </source>
</evidence>
<dbReference type="KEGG" id="tva:4769024"/>
<proteinExistence type="inferred from homology"/>
<evidence type="ECO:0000256" key="14">
    <source>
        <dbReference type="PIRSR" id="PIRSR001365-2"/>
    </source>
</evidence>
<feature type="signal peptide" evidence="15">
    <location>
        <begin position="1"/>
        <end position="15"/>
    </location>
</feature>